<protein>
    <submittedName>
        <fullName evidence="2">Uncharacterized protein</fullName>
    </submittedName>
</protein>
<gene>
    <name evidence="2" type="ORF">BDW59DRAFT_141672</name>
</gene>
<feature type="region of interest" description="Disordered" evidence="1">
    <location>
        <begin position="307"/>
        <end position="359"/>
    </location>
</feature>
<proteinExistence type="predicted"/>
<evidence type="ECO:0000256" key="1">
    <source>
        <dbReference type="SAM" id="MobiDB-lite"/>
    </source>
</evidence>
<feature type="region of interest" description="Disordered" evidence="1">
    <location>
        <begin position="236"/>
        <end position="288"/>
    </location>
</feature>
<feature type="compositionally biased region" description="Polar residues" evidence="1">
    <location>
        <begin position="339"/>
        <end position="359"/>
    </location>
</feature>
<keyword evidence="3" id="KW-1185">Reference proteome</keyword>
<reference evidence="2 3" key="1">
    <citation type="submission" date="2024-07" db="EMBL/GenBank/DDBJ databases">
        <title>Section-level genome sequencing and comparative genomics of Aspergillus sections Usti and Cavernicolus.</title>
        <authorList>
            <consortium name="Lawrence Berkeley National Laboratory"/>
            <person name="Nybo J.L."/>
            <person name="Vesth T.C."/>
            <person name="Theobald S."/>
            <person name="Frisvad J.C."/>
            <person name="Larsen T.O."/>
            <person name="Kjaerboelling I."/>
            <person name="Rothschild-Mancinelli K."/>
            <person name="Lyhne E.K."/>
            <person name="Kogle M.E."/>
            <person name="Barry K."/>
            <person name="Clum A."/>
            <person name="Na H."/>
            <person name="Ledsgaard L."/>
            <person name="Lin J."/>
            <person name="Lipzen A."/>
            <person name="Kuo A."/>
            <person name="Riley R."/>
            <person name="Mondo S."/>
            <person name="LaButti K."/>
            <person name="Haridas S."/>
            <person name="Pangalinan J."/>
            <person name="Salamov A.A."/>
            <person name="Simmons B.A."/>
            <person name="Magnuson J.K."/>
            <person name="Chen J."/>
            <person name="Drula E."/>
            <person name="Henrissat B."/>
            <person name="Wiebenga A."/>
            <person name="Lubbers R.J."/>
            <person name="Gomes A.C."/>
            <person name="Makela M.R."/>
            <person name="Stajich J."/>
            <person name="Grigoriev I.V."/>
            <person name="Mortensen U.H."/>
            <person name="De vries R.P."/>
            <person name="Baker S.E."/>
            <person name="Andersen M.R."/>
        </authorList>
    </citation>
    <scope>NUCLEOTIDE SEQUENCE [LARGE SCALE GENOMIC DNA]</scope>
    <source>
        <strain evidence="2 3">CBS 600.67</strain>
    </source>
</reference>
<feature type="compositionally biased region" description="Acidic residues" evidence="1">
    <location>
        <begin position="318"/>
        <end position="332"/>
    </location>
</feature>
<accession>A0ABR4IQK2</accession>
<sequence length="406" mass="44658">MADCWQQGALPGSQWIQDSQPYVPSSTLRDFMSAFPKPRLSGRITKPRSAGNSPSSAGRRRTTTMPHSSPMYPQLPSQDYQTSLNAALLASAIQSGRRSRPISWHPASRQPGYSTPSHYYPFNTTMNSRNLPVTQACPQPMQAMTGTLNDAGMLQSYAPSDFPTMQQNLPFPMAESHLPMQESSYLQASNPQFDGASWDGPTPGFPSYVHPGSNDWSFDMVSMNQSISSVGVAGSNYGSVSSPGRLTEPATPDFLPRQQFGDDAESQSVPTLEKPDAEDELVGMGLYNNPDTFSETSLYGLNGKGLKLEETFTPSPDNEADDNDEEDDDQQDTNEPRSHLNSASQTQRQSNSHCKQPSISTESMMQKSFFFDDNDDPQQGTMTESRPSFNFGATSCMNMNYGYGWI</sequence>
<organism evidence="2 3">
    <name type="scientific">Aspergillus cavernicola</name>
    <dbReference type="NCBI Taxonomy" id="176166"/>
    <lineage>
        <taxon>Eukaryota</taxon>
        <taxon>Fungi</taxon>
        <taxon>Dikarya</taxon>
        <taxon>Ascomycota</taxon>
        <taxon>Pezizomycotina</taxon>
        <taxon>Eurotiomycetes</taxon>
        <taxon>Eurotiomycetidae</taxon>
        <taxon>Eurotiales</taxon>
        <taxon>Aspergillaceae</taxon>
        <taxon>Aspergillus</taxon>
        <taxon>Aspergillus subgen. Nidulantes</taxon>
    </lineage>
</organism>
<evidence type="ECO:0000313" key="2">
    <source>
        <dbReference type="EMBL" id="KAL2830046.1"/>
    </source>
</evidence>
<feature type="region of interest" description="Disordered" evidence="1">
    <location>
        <begin position="37"/>
        <end position="69"/>
    </location>
</feature>
<dbReference type="Proteomes" id="UP001610335">
    <property type="component" value="Unassembled WGS sequence"/>
</dbReference>
<evidence type="ECO:0000313" key="3">
    <source>
        <dbReference type="Proteomes" id="UP001610335"/>
    </source>
</evidence>
<dbReference type="EMBL" id="JBFXLS010000014">
    <property type="protein sequence ID" value="KAL2830046.1"/>
    <property type="molecule type" value="Genomic_DNA"/>
</dbReference>
<comment type="caution">
    <text evidence="2">The sequence shown here is derived from an EMBL/GenBank/DDBJ whole genome shotgun (WGS) entry which is preliminary data.</text>
</comment>
<name>A0ABR4IQK2_9EURO</name>